<evidence type="ECO:0000313" key="4">
    <source>
        <dbReference type="EMBL" id="RKO21340.1"/>
    </source>
</evidence>
<evidence type="ECO:0000259" key="3">
    <source>
        <dbReference type="PROSITE" id="PS51677"/>
    </source>
</evidence>
<feature type="transmembrane region" description="Helical" evidence="2">
    <location>
        <begin position="27"/>
        <end position="46"/>
    </location>
</feature>
<feature type="transmembrane region" description="Helical" evidence="2">
    <location>
        <begin position="362"/>
        <end position="384"/>
    </location>
</feature>
<dbReference type="Pfam" id="PF01522">
    <property type="entry name" value="Polysacc_deac_1"/>
    <property type="match status" value="1"/>
</dbReference>
<dbReference type="AlphaFoldDB" id="A0A3B0FN66"/>
<keyword evidence="2" id="KW-0812">Transmembrane</keyword>
<feature type="domain" description="NodB homology" evidence="3">
    <location>
        <begin position="140"/>
        <end position="319"/>
    </location>
</feature>
<reference evidence="4 5" key="1">
    <citation type="submission" date="2018-10" db="EMBL/GenBank/DDBJ databases">
        <title>Genome-guide identification and characterization of bacteria that degrade polycyclic aromatic hydrocarbons and resist hexavalent chromium simultaneously.</title>
        <authorList>
            <person name="Feng H."/>
        </authorList>
    </citation>
    <scope>NUCLEOTIDE SEQUENCE [LARGE SCALE GENOMIC DNA]</scope>
    <source>
        <strain evidence="4 5">J015</strain>
    </source>
</reference>
<feature type="region of interest" description="Disordered" evidence="1">
    <location>
        <begin position="388"/>
        <end position="408"/>
    </location>
</feature>
<dbReference type="PROSITE" id="PS51677">
    <property type="entry name" value="NODB"/>
    <property type="match status" value="1"/>
</dbReference>
<dbReference type="InterPro" id="IPR011330">
    <property type="entry name" value="Glyco_hydro/deAcase_b/a-brl"/>
</dbReference>
<keyword evidence="2" id="KW-1133">Transmembrane helix</keyword>
<dbReference type="Gene3D" id="3.20.20.370">
    <property type="entry name" value="Glycoside hydrolase/deacetylase"/>
    <property type="match status" value="1"/>
</dbReference>
<evidence type="ECO:0000256" key="1">
    <source>
        <dbReference type="SAM" id="MobiDB-lite"/>
    </source>
</evidence>
<keyword evidence="2" id="KW-0472">Membrane</keyword>
<name>A0A3B0FN66_PSEPS</name>
<reference evidence="5" key="2">
    <citation type="submission" date="2018-10" db="EMBL/GenBank/DDBJ databases">
        <authorList>
            <person name="Wang Y."/>
            <person name="Wang J."/>
            <person name="Yang X."/>
            <person name="Wang Z."/>
            <person name="Huang Y."/>
        </authorList>
    </citation>
    <scope>NUCLEOTIDE SEQUENCE [LARGE SCALE GENOMIC DNA]</scope>
    <source>
        <strain evidence="5">J015</strain>
    </source>
</reference>
<organism evidence="4 5">
    <name type="scientific">Pseudarthrobacter phenanthrenivorans</name>
    <name type="common">Arthrobacter phenanthrenivorans</name>
    <dbReference type="NCBI Taxonomy" id="361575"/>
    <lineage>
        <taxon>Bacteria</taxon>
        <taxon>Bacillati</taxon>
        <taxon>Actinomycetota</taxon>
        <taxon>Actinomycetes</taxon>
        <taxon>Micrococcales</taxon>
        <taxon>Micrococcaceae</taxon>
        <taxon>Pseudarthrobacter</taxon>
    </lineage>
</organism>
<accession>A0A3B0FN66</accession>
<dbReference type="Proteomes" id="UP000273159">
    <property type="component" value="Unassembled WGS sequence"/>
</dbReference>
<protein>
    <recommendedName>
        <fullName evidence="3">NodB homology domain-containing protein</fullName>
    </recommendedName>
</protein>
<proteinExistence type="predicted"/>
<gene>
    <name evidence="4" type="ORF">D7Z96_16635</name>
</gene>
<dbReference type="RefSeq" id="WP_120693237.1">
    <property type="nucleotide sequence ID" value="NZ_RBNH01000017.1"/>
</dbReference>
<dbReference type="EMBL" id="RBNH01000017">
    <property type="protein sequence ID" value="RKO21340.1"/>
    <property type="molecule type" value="Genomic_DNA"/>
</dbReference>
<dbReference type="InterPro" id="IPR002509">
    <property type="entry name" value="NODB_dom"/>
</dbReference>
<dbReference type="PANTHER" id="PTHR10587">
    <property type="entry name" value="GLYCOSYL TRANSFERASE-RELATED"/>
    <property type="match status" value="1"/>
</dbReference>
<dbReference type="InterPro" id="IPR050248">
    <property type="entry name" value="Polysacc_deacetylase_ArnD"/>
</dbReference>
<dbReference type="GO" id="GO:0016810">
    <property type="term" value="F:hydrolase activity, acting on carbon-nitrogen (but not peptide) bonds"/>
    <property type="evidence" value="ECO:0007669"/>
    <property type="project" value="InterPro"/>
</dbReference>
<evidence type="ECO:0000256" key="2">
    <source>
        <dbReference type="SAM" id="Phobius"/>
    </source>
</evidence>
<sequence>MTKGRSPLSSGAQPASCHPCGNRSRRLLGCLVTGVLVLVLSVVGMLPAATAFVPQGGYGQASGFPEDLRKLSGLRDVPTIGLEPGEAAFNRVALVERRAGKTLLRDPFSNTVWREATAEEAELAGGSTYVVEAFGRIPERTLTLIFAHGPDPRYTPEILDLLAKEGMPATFFAVGENLIKHPDIFRRLVREGHLVGNHTMSHGDFRVQDDGFNRQQIIGTDRVMRAVDNYESRLFLIPAGGAESRTLALLHAQHLGYLPLNQDLDMRDRGSEPGSTAAVPELDGKGRIVLLNAGGGPTATLEMLTQLISRAKAQGYTFTTLEPLLPSPFVPKHGVEASVEDNLAMAALTSYFFTPNMLLQHWLPWFGIGSLAILTFLFVGPGGLRNGLGRDSRQGERQGHRRPGGRAL</sequence>
<evidence type="ECO:0000313" key="5">
    <source>
        <dbReference type="Proteomes" id="UP000273159"/>
    </source>
</evidence>
<feature type="compositionally biased region" description="Basic residues" evidence="1">
    <location>
        <begin position="399"/>
        <end position="408"/>
    </location>
</feature>
<dbReference type="GO" id="GO:0005975">
    <property type="term" value="P:carbohydrate metabolic process"/>
    <property type="evidence" value="ECO:0007669"/>
    <property type="project" value="InterPro"/>
</dbReference>
<feature type="compositionally biased region" description="Basic and acidic residues" evidence="1">
    <location>
        <begin position="388"/>
        <end position="398"/>
    </location>
</feature>
<comment type="caution">
    <text evidence="4">The sequence shown here is derived from an EMBL/GenBank/DDBJ whole genome shotgun (WGS) entry which is preliminary data.</text>
</comment>
<dbReference type="SUPFAM" id="SSF88713">
    <property type="entry name" value="Glycoside hydrolase/deacetylase"/>
    <property type="match status" value="1"/>
</dbReference>